<feature type="compositionally biased region" description="Basic and acidic residues" evidence="1">
    <location>
        <begin position="1"/>
        <end position="18"/>
    </location>
</feature>
<feature type="region of interest" description="Disordered" evidence="1">
    <location>
        <begin position="82"/>
        <end position="109"/>
    </location>
</feature>
<feature type="region of interest" description="Disordered" evidence="1">
    <location>
        <begin position="1"/>
        <end position="25"/>
    </location>
</feature>
<dbReference type="EMBL" id="JWIN03000032">
    <property type="protein sequence ID" value="KAB1255637.1"/>
    <property type="molecule type" value="Genomic_DNA"/>
</dbReference>
<proteinExistence type="predicted"/>
<evidence type="ECO:0000313" key="3">
    <source>
        <dbReference type="Proteomes" id="UP000299084"/>
    </source>
</evidence>
<evidence type="ECO:0000313" key="2">
    <source>
        <dbReference type="EMBL" id="KAB1255637.1"/>
    </source>
</evidence>
<name>A0A5N4C9U5_CAMDR</name>
<evidence type="ECO:0000256" key="1">
    <source>
        <dbReference type="SAM" id="MobiDB-lite"/>
    </source>
</evidence>
<feature type="compositionally biased region" description="Low complexity" evidence="1">
    <location>
        <begin position="168"/>
        <end position="185"/>
    </location>
</feature>
<dbReference type="GO" id="GO:0005814">
    <property type="term" value="C:centriole"/>
    <property type="evidence" value="ECO:0007669"/>
    <property type="project" value="TreeGrafter"/>
</dbReference>
<accession>A0A5N4C9U5</accession>
<reference evidence="2 3" key="1">
    <citation type="journal article" date="2019" name="Mol. Ecol. Resour.">
        <title>Improving Illumina assemblies with Hi-C and long reads: an example with the North African dromedary.</title>
        <authorList>
            <person name="Elbers J.P."/>
            <person name="Rogers M.F."/>
            <person name="Perelman P.L."/>
            <person name="Proskuryakova A.A."/>
            <person name="Serdyukova N.A."/>
            <person name="Johnson W.E."/>
            <person name="Horin P."/>
            <person name="Corander J."/>
            <person name="Murphy D."/>
            <person name="Burger P.A."/>
        </authorList>
    </citation>
    <scope>NUCLEOTIDE SEQUENCE [LARGE SCALE GENOMIC DNA]</scope>
    <source>
        <strain evidence="2">Drom800</strain>
        <tissue evidence="2">Blood</tissue>
    </source>
</reference>
<dbReference type="PANTHER" id="PTHR14926">
    <property type="entry name" value="M-PHASE PHOSPHOPROTEIN 9"/>
    <property type="match status" value="1"/>
</dbReference>
<dbReference type="AlphaFoldDB" id="A0A5N4C9U5"/>
<dbReference type="InterPro" id="IPR026636">
    <property type="entry name" value="MPHOSPH9"/>
</dbReference>
<organism evidence="2 3">
    <name type="scientific">Camelus dromedarius</name>
    <name type="common">Dromedary</name>
    <name type="synonym">Arabian camel</name>
    <dbReference type="NCBI Taxonomy" id="9838"/>
    <lineage>
        <taxon>Eukaryota</taxon>
        <taxon>Metazoa</taxon>
        <taxon>Chordata</taxon>
        <taxon>Craniata</taxon>
        <taxon>Vertebrata</taxon>
        <taxon>Euteleostomi</taxon>
        <taxon>Mammalia</taxon>
        <taxon>Eutheria</taxon>
        <taxon>Laurasiatheria</taxon>
        <taxon>Artiodactyla</taxon>
        <taxon>Tylopoda</taxon>
        <taxon>Camelidae</taxon>
        <taxon>Camelus</taxon>
    </lineage>
</organism>
<protein>
    <submittedName>
        <fullName evidence="2">M-phase phosphoprotein 9</fullName>
    </submittedName>
</protein>
<keyword evidence="3" id="KW-1185">Reference proteome</keyword>
<feature type="compositionally biased region" description="Polar residues" evidence="1">
    <location>
        <begin position="139"/>
        <end position="154"/>
    </location>
</feature>
<feature type="compositionally biased region" description="Polar residues" evidence="1">
    <location>
        <begin position="219"/>
        <end position="228"/>
    </location>
</feature>
<dbReference type="Proteomes" id="UP000299084">
    <property type="component" value="Unassembled WGS sequence"/>
</dbReference>
<dbReference type="PANTHER" id="PTHR14926:SF1">
    <property type="entry name" value="M-PHASE PHOSPHOPROTEIN 9"/>
    <property type="match status" value="1"/>
</dbReference>
<sequence>MTCELREKELAEEPEKELLQTQEANEAAAERAAHCFLYVLGANRSTNLAVPQNSSRPNSTLATSDVSRRKWLIPGAEYSIFTGQPLDTQDSKADGQLEGTRVPGETSDTPIMKALKELDEEKVFKNWGTQTEKEDASTKLVNPRQTDNSVNASRSPEKGAQQRQKRFNSASQRSSSLPPSNRKSSTPTKREIMLTPVTVAYSPKRSPKENLSPGFSHLLSKNESSPIR</sequence>
<feature type="region of interest" description="Disordered" evidence="1">
    <location>
        <begin position="126"/>
        <end position="228"/>
    </location>
</feature>
<comment type="caution">
    <text evidence="2">The sequence shown here is derived from an EMBL/GenBank/DDBJ whole genome shotgun (WGS) entry which is preliminary data.</text>
</comment>
<gene>
    <name evidence="2" type="ORF">Cadr_000027929</name>
</gene>